<keyword evidence="4 12" id="KW-0863">Zinc-finger</keyword>
<dbReference type="PANTHER" id="PTHR47519:SF4">
    <property type="entry name" value="NUCLEAR HORMONE RECEPTOR FAMILY"/>
    <property type="match status" value="1"/>
</dbReference>
<evidence type="ECO:0000256" key="8">
    <source>
        <dbReference type="ARBA" id="ARBA00023163"/>
    </source>
</evidence>
<dbReference type="PRINTS" id="PR00398">
    <property type="entry name" value="STRDHORMONER"/>
</dbReference>
<dbReference type="SMART" id="SM00399">
    <property type="entry name" value="ZnF_C4"/>
    <property type="match status" value="1"/>
</dbReference>
<evidence type="ECO:0000256" key="2">
    <source>
        <dbReference type="ARBA" id="ARBA00005993"/>
    </source>
</evidence>
<evidence type="ECO:0000259" key="14">
    <source>
        <dbReference type="PROSITE" id="PS51030"/>
    </source>
</evidence>
<evidence type="ECO:0000256" key="12">
    <source>
        <dbReference type="RuleBase" id="RU004334"/>
    </source>
</evidence>
<dbReference type="GO" id="GO:0008270">
    <property type="term" value="F:zinc ion binding"/>
    <property type="evidence" value="ECO:0007669"/>
    <property type="project" value="UniProtKB-KW"/>
</dbReference>
<keyword evidence="17" id="KW-1185">Reference proteome</keyword>
<evidence type="ECO:0000256" key="9">
    <source>
        <dbReference type="ARBA" id="ARBA00023170"/>
    </source>
</evidence>
<sequence>MTSSGEHSPTCVFNPPNTHVAASQHSQHHQSSFNEKKLTRTKSVHDTNETCRVCGDGHARMHYGVLTCFGCKGFFRRTLKRPREYTCRHQETCVVDRHERNSCRFCRFKRCLEVGMDPKAVRPDRDATGRHYQGRNRRLKINGSSELAVEDGPLDDDWIRKLPVDMRTTLMQLMNIELLVGRGDSNEDAKNMYPLSFTSLRQILDDPAVLDGKRTEIRHEPYRKVQRDELPAVACRSLIAVIDWIDHLFDIMDLHNSNDKLILVKSGFAPLSVFSSASSTARSTKDKEIVCLCNFGYVPKDLHRVVDNCFHLGNRVIERTIDELVTPFRGLNLKEEETVLLKAILLLNPYLKYLTPEAVDQIADLRDRIQETLYHVVRETHPKEVASSRFGNLLLFLPNIMILGNLMCENLQFVRSFGKEQLDGLFKELLDDLEPMDGSISVDEVLSVLGASNKKSLRHSQSAASISSLVTSDSGSSFESYSSSTSVTHSVYPSSASNSRFDINHLDDEMLDNGGENSFVVSNNASSLPNLDVLSSCVTESDPDYNMTLTPDMFSGMRQAISFAQSMDVDDANSTTALREC</sequence>
<organism evidence="16 17">
    <name type="scientific">Steinernema hermaphroditum</name>
    <dbReference type="NCBI Taxonomy" id="289476"/>
    <lineage>
        <taxon>Eukaryota</taxon>
        <taxon>Metazoa</taxon>
        <taxon>Ecdysozoa</taxon>
        <taxon>Nematoda</taxon>
        <taxon>Chromadorea</taxon>
        <taxon>Rhabditida</taxon>
        <taxon>Tylenchina</taxon>
        <taxon>Panagrolaimomorpha</taxon>
        <taxon>Strongyloidoidea</taxon>
        <taxon>Steinernematidae</taxon>
        <taxon>Steinernema</taxon>
    </lineage>
</organism>
<dbReference type="FunFam" id="3.30.50.10:FF:000030">
    <property type="entry name" value="Nuclear Hormone Receptor family"/>
    <property type="match status" value="1"/>
</dbReference>
<dbReference type="PROSITE" id="PS51030">
    <property type="entry name" value="NUCLEAR_REC_DBD_2"/>
    <property type="match status" value="1"/>
</dbReference>
<dbReference type="SUPFAM" id="SSF48508">
    <property type="entry name" value="Nuclear receptor ligand-binding domain"/>
    <property type="match status" value="1"/>
</dbReference>
<dbReference type="PRINTS" id="PR00047">
    <property type="entry name" value="STROIDFINGER"/>
</dbReference>
<feature type="domain" description="Nuclear receptor" evidence="14">
    <location>
        <begin position="48"/>
        <end position="123"/>
    </location>
</feature>
<dbReference type="InterPro" id="IPR035500">
    <property type="entry name" value="NHR-like_dom_sf"/>
</dbReference>
<name>A0AA39LDC4_9BILA</name>
<dbReference type="InterPro" id="IPR049636">
    <property type="entry name" value="HNF4-like_DBD"/>
</dbReference>
<evidence type="ECO:0008006" key="18">
    <source>
        <dbReference type="Google" id="ProtNLM"/>
    </source>
</evidence>
<dbReference type="Gene3D" id="1.10.565.10">
    <property type="entry name" value="Retinoid X Receptor"/>
    <property type="match status" value="1"/>
</dbReference>
<dbReference type="CDD" id="cd06960">
    <property type="entry name" value="NR_DBD_HNF4A"/>
    <property type="match status" value="1"/>
</dbReference>
<accession>A0AA39LDC4</accession>
<evidence type="ECO:0000259" key="15">
    <source>
        <dbReference type="PROSITE" id="PS51843"/>
    </source>
</evidence>
<evidence type="ECO:0000256" key="10">
    <source>
        <dbReference type="ARBA" id="ARBA00023242"/>
    </source>
</evidence>
<dbReference type="AlphaFoldDB" id="A0AA39LDC4"/>
<protein>
    <recommendedName>
        <fullName evidence="18">Nuclear receptor domain-containing protein</fullName>
    </recommendedName>
</protein>
<evidence type="ECO:0000313" key="16">
    <source>
        <dbReference type="EMBL" id="KAK0393020.1"/>
    </source>
</evidence>
<keyword evidence="7 12" id="KW-0238">DNA-binding</keyword>
<dbReference type="InterPro" id="IPR001723">
    <property type="entry name" value="Nuclear_hrmn_rcpt"/>
</dbReference>
<keyword evidence="5 12" id="KW-0862">Zinc</keyword>
<evidence type="ECO:0000256" key="11">
    <source>
        <dbReference type="ARBA" id="ARBA00037512"/>
    </source>
</evidence>
<feature type="compositionally biased region" description="Low complexity" evidence="13">
    <location>
        <begin position="23"/>
        <end position="32"/>
    </location>
</feature>
<evidence type="ECO:0000256" key="6">
    <source>
        <dbReference type="ARBA" id="ARBA00023015"/>
    </source>
</evidence>
<dbReference type="InterPro" id="IPR000536">
    <property type="entry name" value="Nucl_hrmn_rcpt_lig-bd"/>
</dbReference>
<dbReference type="Gene3D" id="3.30.50.10">
    <property type="entry name" value="Erythroid Transcription Factor GATA-1, subunit A"/>
    <property type="match status" value="1"/>
</dbReference>
<comment type="subcellular location">
    <subcellularLocation>
        <location evidence="1 12">Nucleus</location>
    </subcellularLocation>
</comment>
<evidence type="ECO:0000256" key="1">
    <source>
        <dbReference type="ARBA" id="ARBA00004123"/>
    </source>
</evidence>
<keyword evidence="6 12" id="KW-0805">Transcription regulation</keyword>
<dbReference type="InterPro" id="IPR001628">
    <property type="entry name" value="Znf_hrmn_rcpt"/>
</dbReference>
<dbReference type="GO" id="GO:0003700">
    <property type="term" value="F:DNA-binding transcription factor activity"/>
    <property type="evidence" value="ECO:0007669"/>
    <property type="project" value="InterPro"/>
</dbReference>
<dbReference type="EMBL" id="JAUCMV010000005">
    <property type="protein sequence ID" value="KAK0393020.1"/>
    <property type="molecule type" value="Genomic_DNA"/>
</dbReference>
<keyword evidence="3 12" id="KW-0479">Metal-binding</keyword>
<keyword evidence="8 12" id="KW-0804">Transcription</keyword>
<dbReference type="PANTHER" id="PTHR47519">
    <property type="entry name" value="NUCLEAR HORMONE RECEPTOR FAMILY MEMBER NHR-31-RELATED"/>
    <property type="match status" value="1"/>
</dbReference>
<dbReference type="GO" id="GO:0005634">
    <property type="term" value="C:nucleus"/>
    <property type="evidence" value="ECO:0007669"/>
    <property type="project" value="UniProtKB-SubCell"/>
</dbReference>
<dbReference type="Pfam" id="PF00104">
    <property type="entry name" value="Hormone_recep"/>
    <property type="match status" value="1"/>
</dbReference>
<feature type="region of interest" description="Disordered" evidence="13">
    <location>
        <begin position="22"/>
        <end position="41"/>
    </location>
</feature>
<feature type="domain" description="NR LBD" evidence="15">
    <location>
        <begin position="165"/>
        <end position="433"/>
    </location>
</feature>
<dbReference type="InterPro" id="IPR013088">
    <property type="entry name" value="Znf_NHR/GATA"/>
</dbReference>
<dbReference type="PROSITE" id="PS00031">
    <property type="entry name" value="NUCLEAR_REC_DBD_1"/>
    <property type="match status" value="1"/>
</dbReference>
<keyword evidence="10 12" id="KW-0539">Nucleus</keyword>
<dbReference type="InterPro" id="IPR052496">
    <property type="entry name" value="Orphan_Nuclear_Rcpt"/>
</dbReference>
<evidence type="ECO:0000313" key="17">
    <source>
        <dbReference type="Proteomes" id="UP001175271"/>
    </source>
</evidence>
<evidence type="ECO:0000256" key="3">
    <source>
        <dbReference type="ARBA" id="ARBA00022723"/>
    </source>
</evidence>
<dbReference type="Pfam" id="PF00105">
    <property type="entry name" value="zf-C4"/>
    <property type="match status" value="1"/>
</dbReference>
<comment type="function">
    <text evidence="11">Orphan nuclear receptor.</text>
</comment>
<dbReference type="PROSITE" id="PS51843">
    <property type="entry name" value="NR_LBD"/>
    <property type="match status" value="1"/>
</dbReference>
<dbReference type="CDD" id="cd06157">
    <property type="entry name" value="NR_LBD"/>
    <property type="match status" value="1"/>
</dbReference>
<gene>
    <name evidence="16" type="ORF">QR680_000017</name>
</gene>
<reference evidence="16" key="1">
    <citation type="submission" date="2023-06" db="EMBL/GenBank/DDBJ databases">
        <title>Genomic analysis of the entomopathogenic nematode Steinernema hermaphroditum.</title>
        <authorList>
            <person name="Schwarz E.M."/>
            <person name="Heppert J.K."/>
            <person name="Baniya A."/>
            <person name="Schwartz H.T."/>
            <person name="Tan C.-H."/>
            <person name="Antoshechkin I."/>
            <person name="Sternberg P.W."/>
            <person name="Goodrich-Blair H."/>
            <person name="Dillman A.R."/>
        </authorList>
    </citation>
    <scope>NUCLEOTIDE SEQUENCE</scope>
    <source>
        <strain evidence="16">PS9179</strain>
        <tissue evidence="16">Whole animal</tissue>
    </source>
</reference>
<evidence type="ECO:0000256" key="13">
    <source>
        <dbReference type="SAM" id="MobiDB-lite"/>
    </source>
</evidence>
<dbReference type="SUPFAM" id="SSF57716">
    <property type="entry name" value="Glucocorticoid receptor-like (DNA-binding domain)"/>
    <property type="match status" value="1"/>
</dbReference>
<evidence type="ECO:0000256" key="4">
    <source>
        <dbReference type="ARBA" id="ARBA00022771"/>
    </source>
</evidence>
<comment type="similarity">
    <text evidence="2 12">Belongs to the nuclear hormone receptor family.</text>
</comment>
<dbReference type="SMART" id="SM00430">
    <property type="entry name" value="HOLI"/>
    <property type="match status" value="1"/>
</dbReference>
<keyword evidence="9 12" id="KW-0675">Receptor</keyword>
<comment type="caution">
    <text evidence="16">The sequence shown here is derived from an EMBL/GenBank/DDBJ whole genome shotgun (WGS) entry which is preliminary data.</text>
</comment>
<dbReference type="GO" id="GO:0000978">
    <property type="term" value="F:RNA polymerase II cis-regulatory region sequence-specific DNA binding"/>
    <property type="evidence" value="ECO:0007669"/>
    <property type="project" value="InterPro"/>
</dbReference>
<evidence type="ECO:0000256" key="7">
    <source>
        <dbReference type="ARBA" id="ARBA00023125"/>
    </source>
</evidence>
<evidence type="ECO:0000256" key="5">
    <source>
        <dbReference type="ARBA" id="ARBA00022833"/>
    </source>
</evidence>
<proteinExistence type="inferred from homology"/>
<dbReference type="Proteomes" id="UP001175271">
    <property type="component" value="Unassembled WGS sequence"/>
</dbReference>